<feature type="signal peptide" evidence="4">
    <location>
        <begin position="1"/>
        <end position="24"/>
    </location>
</feature>
<dbReference type="HOGENOM" id="CLU_009840_0_0_1"/>
<dbReference type="GO" id="GO:0005509">
    <property type="term" value="F:calcium ion binding"/>
    <property type="evidence" value="ECO:0007669"/>
    <property type="project" value="InterPro"/>
</dbReference>
<dbReference type="STRING" id="45351.A7RNK6"/>
<dbReference type="PROSITE" id="PS50026">
    <property type="entry name" value="EGF_3"/>
    <property type="match status" value="2"/>
</dbReference>
<gene>
    <name evidence="7" type="ORF">NEMVEDRAFT_v1g239609</name>
</gene>
<feature type="domain" description="EGF-like" evidence="6">
    <location>
        <begin position="247"/>
        <end position="281"/>
    </location>
</feature>
<dbReference type="GO" id="GO:0016020">
    <property type="term" value="C:membrane"/>
    <property type="evidence" value="ECO:0007669"/>
    <property type="project" value="UniProtKB-SubCell"/>
</dbReference>
<dbReference type="SMART" id="SM00181">
    <property type="entry name" value="EGF"/>
    <property type="match status" value="2"/>
</dbReference>
<dbReference type="Pfam" id="PF00008">
    <property type="entry name" value="EGF"/>
    <property type="match status" value="1"/>
</dbReference>
<reference evidence="7 8" key="1">
    <citation type="journal article" date="2007" name="Science">
        <title>Sea anemone genome reveals ancestral eumetazoan gene repertoire and genomic organization.</title>
        <authorList>
            <person name="Putnam N.H."/>
            <person name="Srivastava M."/>
            <person name="Hellsten U."/>
            <person name="Dirks B."/>
            <person name="Chapman J."/>
            <person name="Salamov A."/>
            <person name="Terry A."/>
            <person name="Shapiro H."/>
            <person name="Lindquist E."/>
            <person name="Kapitonov V.V."/>
            <person name="Jurka J."/>
            <person name="Genikhovich G."/>
            <person name="Grigoriev I.V."/>
            <person name="Lucas S.M."/>
            <person name="Steele R.E."/>
            <person name="Finnerty J.R."/>
            <person name="Technau U."/>
            <person name="Martindale M.Q."/>
            <person name="Rokhsar D.S."/>
        </authorList>
    </citation>
    <scope>NUCLEOTIDE SEQUENCE [LARGE SCALE GENOMIC DNA]</scope>
    <source>
        <strain evidence="8">CH2 X CH6</strain>
    </source>
</reference>
<feature type="domain" description="Laminin G" evidence="5">
    <location>
        <begin position="286"/>
        <end position="460"/>
    </location>
</feature>
<dbReference type="Proteomes" id="UP000001593">
    <property type="component" value="Unassembled WGS sequence"/>
</dbReference>
<dbReference type="SMART" id="SM00282">
    <property type="entry name" value="LamG"/>
    <property type="match status" value="3"/>
</dbReference>
<dbReference type="InterPro" id="IPR001791">
    <property type="entry name" value="Laminin_G"/>
</dbReference>
<comment type="caution">
    <text evidence="3">Lacks conserved residue(s) required for the propagation of feature annotation.</text>
</comment>
<dbReference type="SMART" id="SM00179">
    <property type="entry name" value="EGF_CA"/>
    <property type="match status" value="1"/>
</dbReference>
<feature type="chain" id="PRO_5002713671" evidence="4">
    <location>
        <begin position="25"/>
        <end position="678"/>
    </location>
</feature>
<dbReference type="Gene3D" id="2.60.120.200">
    <property type="match status" value="3"/>
</dbReference>
<evidence type="ECO:0000256" key="2">
    <source>
        <dbReference type="ARBA" id="ARBA00023157"/>
    </source>
</evidence>
<dbReference type="InterPro" id="IPR001881">
    <property type="entry name" value="EGF-like_Ca-bd_dom"/>
</dbReference>
<name>A7RNK6_NEMVE</name>
<protein>
    <submittedName>
        <fullName evidence="7">Uncharacterized protein</fullName>
    </submittedName>
</protein>
<dbReference type="Gene3D" id="2.10.25.10">
    <property type="entry name" value="Laminin"/>
    <property type="match status" value="1"/>
</dbReference>
<evidence type="ECO:0000313" key="7">
    <source>
        <dbReference type="EMBL" id="EDO46873.1"/>
    </source>
</evidence>
<evidence type="ECO:0000256" key="4">
    <source>
        <dbReference type="SAM" id="SignalP"/>
    </source>
</evidence>
<dbReference type="EMBL" id="DS469523">
    <property type="protein sequence ID" value="EDO46873.1"/>
    <property type="molecule type" value="Genomic_DNA"/>
</dbReference>
<comment type="similarity">
    <text evidence="1">Belongs to the EGF domain peptide family.</text>
</comment>
<dbReference type="Pfam" id="PF00054">
    <property type="entry name" value="Laminin_G_1"/>
    <property type="match status" value="1"/>
</dbReference>
<dbReference type="InParanoid" id="A7RNK6"/>
<dbReference type="eggNOG" id="KOG3509">
    <property type="taxonomic scope" value="Eukaryota"/>
</dbReference>
<dbReference type="Pfam" id="PF02210">
    <property type="entry name" value="Laminin_G_2"/>
    <property type="match status" value="2"/>
</dbReference>
<accession>A7RNK6</accession>
<keyword evidence="4" id="KW-0732">Signal</keyword>
<dbReference type="PROSITE" id="PS01186">
    <property type="entry name" value="EGF_2"/>
    <property type="match status" value="1"/>
</dbReference>
<dbReference type="AlphaFoldDB" id="A7RNK6"/>
<evidence type="ECO:0000313" key="8">
    <source>
        <dbReference type="Proteomes" id="UP000001593"/>
    </source>
</evidence>
<dbReference type="PANTHER" id="PTHR15036">
    <property type="entry name" value="PIKACHURIN-LIKE PROTEIN"/>
    <property type="match status" value="1"/>
</dbReference>
<evidence type="ECO:0000256" key="1">
    <source>
        <dbReference type="ARBA" id="ARBA00006373"/>
    </source>
</evidence>
<evidence type="ECO:0000259" key="6">
    <source>
        <dbReference type="PROSITE" id="PS50026"/>
    </source>
</evidence>
<dbReference type="CDD" id="cd00054">
    <property type="entry name" value="EGF_CA"/>
    <property type="match status" value="1"/>
</dbReference>
<dbReference type="PROSITE" id="PS00022">
    <property type="entry name" value="EGF_1"/>
    <property type="match status" value="2"/>
</dbReference>
<feature type="domain" description="Laminin G" evidence="5">
    <location>
        <begin position="502"/>
        <end position="675"/>
    </location>
</feature>
<sequence length="678" mass="74465">MFSRVSLHFLAFILTITRPKVGYAAKSHLSSQEIIKAEEQSASRPEKLANGLKTQSIEAAEPNARSARQPRFKGTSYMSLPRLPRSARTSFELSIMFKASSGDGLLLYGGRKDKRKDFLALGLRNGHVEFRFSCGADIAQVRSRQNITLNQWHNVVVFRDKRDAHLMVDNGDLVTQSLKGTQSMMDLKTRLFLGGVPRMRRVTSDAVPYHSGFTGCVKSFVVDGRMLDLSQALGDVVKSRQVEECGESRDCECHHNAPCHYAVSGEPICACPLGTYGRLCEHDFKLVMPSFSGQSYLTYPSFGQSTLRTFTISLVLKPRSDTGLILFNSQKKDGKTDFISLSLREGIVEFIFDCGSGPAVIRSSTPIMADIWHTIVISRDGRTGGLSLDGGPPVVGTSPGRMSLISLEQEVYLGGMADYKQQPAIVDMPHGFNGCIQEVKVNSRELHLPSARSGLNVLNCDHICVTHLLCFNGGTCQAKMDHYKCHCAVGYTGMMCERARRVSAPTFAGDGFMKFKGSEILSRLSGKNTELEFLFRTQESSGLLLSVQKESVSHGDHITIGLIDGILEVRYDLGVGRETVIRSTATLDDGYWHSVKFVRKSLAAYLKVDDEIKAGIASDSQYRQLNSDVLFIGGAPTVDRRFMSGLVGCLKDLIVGDVPVDLASEVTSGQNVRPCSAY</sequence>
<feature type="domain" description="Laminin G" evidence="5">
    <location>
        <begin position="67"/>
        <end position="245"/>
    </location>
</feature>
<organism evidence="7 8">
    <name type="scientific">Nematostella vectensis</name>
    <name type="common">Starlet sea anemone</name>
    <dbReference type="NCBI Taxonomy" id="45351"/>
    <lineage>
        <taxon>Eukaryota</taxon>
        <taxon>Metazoa</taxon>
        <taxon>Cnidaria</taxon>
        <taxon>Anthozoa</taxon>
        <taxon>Hexacorallia</taxon>
        <taxon>Actiniaria</taxon>
        <taxon>Edwardsiidae</taxon>
        <taxon>Nematostella</taxon>
    </lineage>
</organism>
<dbReference type="CDD" id="cd00110">
    <property type="entry name" value="LamG"/>
    <property type="match status" value="3"/>
</dbReference>
<dbReference type="InterPro" id="IPR050372">
    <property type="entry name" value="Neurexin-related_CASP"/>
</dbReference>
<feature type="disulfide bond" evidence="3">
    <location>
        <begin position="271"/>
        <end position="280"/>
    </location>
</feature>
<dbReference type="PANTHER" id="PTHR15036:SF85">
    <property type="entry name" value="SP2353, ISOFORM A"/>
    <property type="match status" value="1"/>
</dbReference>
<dbReference type="PhylomeDB" id="A7RNK6"/>
<dbReference type="InterPro" id="IPR013320">
    <property type="entry name" value="ConA-like_dom_sf"/>
</dbReference>
<keyword evidence="2 3" id="KW-1015">Disulfide bond</keyword>
<dbReference type="OMA" id="CGEGTIE"/>
<dbReference type="PROSITE" id="PS50025">
    <property type="entry name" value="LAM_G_DOMAIN"/>
    <property type="match status" value="3"/>
</dbReference>
<evidence type="ECO:0000256" key="3">
    <source>
        <dbReference type="PROSITE-ProRule" id="PRU00076"/>
    </source>
</evidence>
<evidence type="ECO:0000259" key="5">
    <source>
        <dbReference type="PROSITE" id="PS50025"/>
    </source>
</evidence>
<feature type="disulfide bond" evidence="3">
    <location>
        <begin position="487"/>
        <end position="496"/>
    </location>
</feature>
<feature type="domain" description="EGF-like" evidence="6">
    <location>
        <begin position="461"/>
        <end position="497"/>
    </location>
</feature>
<dbReference type="SUPFAM" id="SSF49899">
    <property type="entry name" value="Concanavalin A-like lectins/glucanases"/>
    <property type="match status" value="3"/>
</dbReference>
<dbReference type="InterPro" id="IPR000742">
    <property type="entry name" value="EGF"/>
</dbReference>
<keyword evidence="3" id="KW-0245">EGF-like domain</keyword>
<proteinExistence type="inferred from homology"/>
<keyword evidence="8" id="KW-1185">Reference proteome</keyword>